<evidence type="ECO:0000313" key="12">
    <source>
        <dbReference type="Proteomes" id="UP000039324"/>
    </source>
</evidence>
<reference evidence="11 12" key="1">
    <citation type="submission" date="2015-02" db="EMBL/GenBank/DDBJ databases">
        <authorList>
            <person name="Chooi Y.-H."/>
        </authorList>
    </citation>
    <scope>NUCLEOTIDE SEQUENCE [LARGE SCALE GENOMIC DNA]</scope>
    <source>
        <strain evidence="11">E3</strain>
    </source>
</reference>
<evidence type="ECO:0000256" key="2">
    <source>
        <dbReference type="ARBA" id="ARBA00007251"/>
    </source>
</evidence>
<evidence type="ECO:0000256" key="8">
    <source>
        <dbReference type="ARBA" id="ARBA00046432"/>
    </source>
</evidence>
<proteinExistence type="inferred from homology"/>
<keyword evidence="3" id="KW-0963">Cytoplasm</keyword>
<dbReference type="InterPro" id="IPR037171">
    <property type="entry name" value="NagB/RpiA_transferase-like"/>
</dbReference>
<dbReference type="PANTHER" id="PTHR10233:SF14">
    <property type="entry name" value="TRANSLATION INITIATION FACTOR EIF-2B SUBUNIT DELTA"/>
    <property type="match status" value="1"/>
</dbReference>
<dbReference type="GO" id="GO:0005829">
    <property type="term" value="C:cytosol"/>
    <property type="evidence" value="ECO:0007669"/>
    <property type="project" value="UniProtKB-SubCell"/>
</dbReference>
<sequence length="446" mass="49442">MATAELSAEEKKRLKEERRRQFLASRPDLEARPKPSRAERKKQQQQQQQQQPQEQQRQTPKQHPAKQASAQQDKGGKAERQSGLIATPKASPQSRAINGLLNHLPAYTKQSSQTMGIKMGAQISIHPSFVSLALAISKHILAGSNSRSAGLIAALRRFLNDYECPGGRPFSRHLEQLLTTHMKFLDKIRPLSVGMRNVAVTLKSAVSKLDPSLPNSEAKRILFEMLDKYTEERIVYALASIVKIAEDKIRDGDVILTFGRSHVIEEIVINAHRKGIKFRVIVADSGPQFEGRRAVQRLVRMCPALNCSYVLIQSVTYVMREVTKVFLSATSMFANGSVLGRIGTAVVAVMARTYHVPCIVCCETRNFSEKAQVDAITQNEHLDPDSLIMSANPSPLKDLQHLASLSVLNLAYDVTPANLVTMLITEVGCIPATSVPAVTREFMKSM</sequence>
<feature type="compositionally biased region" description="Basic and acidic residues" evidence="10">
    <location>
        <begin position="27"/>
        <end position="42"/>
    </location>
</feature>
<dbReference type="SUPFAM" id="SSF100950">
    <property type="entry name" value="NagB/RpiA/CoA transferase-like"/>
    <property type="match status" value="1"/>
</dbReference>
<comment type="similarity">
    <text evidence="2 9">Belongs to the eIF-2B alpha/beta/delta subunits family.</text>
</comment>
<feature type="region of interest" description="Disordered" evidence="10">
    <location>
        <begin position="1"/>
        <end position="93"/>
    </location>
</feature>
<evidence type="ECO:0000256" key="5">
    <source>
        <dbReference type="ARBA" id="ARBA00022917"/>
    </source>
</evidence>
<dbReference type="GO" id="GO:0003743">
    <property type="term" value="F:translation initiation factor activity"/>
    <property type="evidence" value="ECO:0007669"/>
    <property type="project" value="UniProtKB-KW"/>
</dbReference>
<name>A0A0G4IW73_PLABS</name>
<dbReference type="Proteomes" id="UP000039324">
    <property type="component" value="Unassembled WGS sequence"/>
</dbReference>
<evidence type="ECO:0000256" key="4">
    <source>
        <dbReference type="ARBA" id="ARBA00022540"/>
    </source>
</evidence>
<evidence type="ECO:0000256" key="1">
    <source>
        <dbReference type="ARBA" id="ARBA00004514"/>
    </source>
</evidence>
<evidence type="ECO:0000256" key="3">
    <source>
        <dbReference type="ARBA" id="ARBA00022490"/>
    </source>
</evidence>
<comment type="subcellular location">
    <subcellularLocation>
        <location evidence="1">Cytoplasm</location>
        <location evidence="1">Cytosol</location>
    </subcellularLocation>
</comment>
<dbReference type="PANTHER" id="PTHR10233">
    <property type="entry name" value="TRANSLATION INITIATION FACTOR EIF-2B"/>
    <property type="match status" value="1"/>
</dbReference>
<dbReference type="AlphaFoldDB" id="A0A0G4IW73"/>
<evidence type="ECO:0000256" key="6">
    <source>
        <dbReference type="ARBA" id="ARBA00044147"/>
    </source>
</evidence>
<evidence type="ECO:0000256" key="10">
    <source>
        <dbReference type="SAM" id="MobiDB-lite"/>
    </source>
</evidence>
<keyword evidence="5" id="KW-0648">Protein biosynthesis</keyword>
<evidence type="ECO:0000256" key="7">
    <source>
        <dbReference type="ARBA" id="ARBA00044356"/>
    </source>
</evidence>
<evidence type="ECO:0000313" key="11">
    <source>
        <dbReference type="EMBL" id="CEO99492.1"/>
    </source>
</evidence>
<keyword evidence="12" id="KW-1185">Reference proteome</keyword>
<dbReference type="EMBL" id="CDSF01000091">
    <property type="protein sequence ID" value="CEO99492.1"/>
    <property type="molecule type" value="Genomic_DNA"/>
</dbReference>
<dbReference type="OMA" id="MRDYVIC"/>
<dbReference type="Gene3D" id="3.40.50.10470">
    <property type="entry name" value="Translation initiation factor eif-2b, domain 2"/>
    <property type="match status" value="1"/>
</dbReference>
<comment type="subunit">
    <text evidence="8">Component of the translation initiation factor 2B (eIF2B) complex which is a heterodecamer of two sets of five different subunits: alpha, beta, gamma, delta and epsilon. Subunits alpha, beta and delta comprise a regulatory subcomplex and subunits epsilon and gamma comprise a catalytic subcomplex. Within the complex, the hexameric regulatory complex resides at the center, with the two heterodimeric catalytic subcomplexes bound on opposite sides.</text>
</comment>
<protein>
    <recommendedName>
        <fullName evidence="6">Translation initiation factor eIF2B subunit delta</fullName>
    </recommendedName>
    <alternativeName>
        <fullName evidence="7">eIF2B GDP-GTP exchange factor subunit delta</fullName>
    </alternativeName>
</protein>
<feature type="compositionally biased region" description="Low complexity" evidence="10">
    <location>
        <begin position="44"/>
        <end position="62"/>
    </location>
</feature>
<dbReference type="InterPro" id="IPR000649">
    <property type="entry name" value="IF-2B-related"/>
</dbReference>
<evidence type="ECO:0000256" key="9">
    <source>
        <dbReference type="RuleBase" id="RU003814"/>
    </source>
</evidence>
<keyword evidence="4" id="KW-0396">Initiation factor</keyword>
<gene>
    <name evidence="11" type="ORF">PBRA_007225</name>
</gene>
<feature type="compositionally biased region" description="Basic and acidic residues" evidence="10">
    <location>
        <begin position="8"/>
        <end position="20"/>
    </location>
</feature>
<dbReference type="Pfam" id="PF01008">
    <property type="entry name" value="IF-2B"/>
    <property type="match status" value="1"/>
</dbReference>
<organism evidence="11 12">
    <name type="scientific">Plasmodiophora brassicae</name>
    <name type="common">Clubroot disease agent</name>
    <dbReference type="NCBI Taxonomy" id="37360"/>
    <lineage>
        <taxon>Eukaryota</taxon>
        <taxon>Sar</taxon>
        <taxon>Rhizaria</taxon>
        <taxon>Endomyxa</taxon>
        <taxon>Phytomyxea</taxon>
        <taxon>Plasmodiophorida</taxon>
        <taxon>Plasmodiophoridae</taxon>
        <taxon>Plasmodiophora</taxon>
    </lineage>
</organism>
<dbReference type="OrthoDB" id="10254737at2759"/>
<dbReference type="InterPro" id="IPR042529">
    <property type="entry name" value="IF_2B-like_C"/>
</dbReference>
<accession>A0A0G4IW73</accession>
<dbReference type="STRING" id="37360.A0A0G4IW73"/>